<dbReference type="Pfam" id="PF13805">
    <property type="entry name" value="Pil1"/>
    <property type="match status" value="1"/>
</dbReference>
<name>A0A0D0D2N4_9AGAR</name>
<dbReference type="HOGENOM" id="CLU_081748_0_0_1"/>
<dbReference type="GO" id="GO:0036286">
    <property type="term" value="C:eisosome filament"/>
    <property type="evidence" value="ECO:0007669"/>
    <property type="project" value="TreeGrafter"/>
</dbReference>
<accession>A0A0D0D2N4</accession>
<dbReference type="GO" id="GO:0005886">
    <property type="term" value="C:plasma membrane"/>
    <property type="evidence" value="ECO:0007669"/>
    <property type="project" value="TreeGrafter"/>
</dbReference>
<keyword evidence="3" id="KW-1185">Reference proteome</keyword>
<protein>
    <submittedName>
        <fullName evidence="2">Uncharacterized protein</fullName>
    </submittedName>
</protein>
<evidence type="ECO:0000256" key="1">
    <source>
        <dbReference type="SAM" id="Coils"/>
    </source>
</evidence>
<dbReference type="Gene3D" id="1.20.1270.60">
    <property type="entry name" value="Arfaptin homology (AH) domain/BAR domain"/>
    <property type="match status" value="1"/>
</dbReference>
<dbReference type="GO" id="GO:0006897">
    <property type="term" value="P:endocytosis"/>
    <property type="evidence" value="ECO:0007669"/>
    <property type="project" value="TreeGrafter"/>
</dbReference>
<dbReference type="EMBL" id="KN834764">
    <property type="protein sequence ID" value="KIK63468.1"/>
    <property type="molecule type" value="Genomic_DNA"/>
</dbReference>
<dbReference type="InterPro" id="IPR028245">
    <property type="entry name" value="PIL1/LSP1"/>
</dbReference>
<dbReference type="PANTHER" id="PTHR31962">
    <property type="entry name" value="SPHINGOLIPID LONG CHAIN BASE-RESPONSIVE PROTEIN PIL1"/>
    <property type="match status" value="1"/>
</dbReference>
<feature type="coiled-coil region" evidence="1">
    <location>
        <begin position="93"/>
        <end position="172"/>
    </location>
</feature>
<dbReference type="GO" id="GO:0008289">
    <property type="term" value="F:lipid binding"/>
    <property type="evidence" value="ECO:0007669"/>
    <property type="project" value="TreeGrafter"/>
</dbReference>
<evidence type="ECO:0000313" key="3">
    <source>
        <dbReference type="Proteomes" id="UP000053593"/>
    </source>
</evidence>
<dbReference type="OrthoDB" id="5599269at2759"/>
<dbReference type="Proteomes" id="UP000053593">
    <property type="component" value="Unassembled WGS sequence"/>
</dbReference>
<dbReference type="InterPro" id="IPR027267">
    <property type="entry name" value="AH/BAR_dom_sf"/>
</dbReference>
<organism evidence="2 3">
    <name type="scientific">Collybiopsis luxurians FD-317 M1</name>
    <dbReference type="NCBI Taxonomy" id="944289"/>
    <lineage>
        <taxon>Eukaryota</taxon>
        <taxon>Fungi</taxon>
        <taxon>Dikarya</taxon>
        <taxon>Basidiomycota</taxon>
        <taxon>Agaricomycotina</taxon>
        <taxon>Agaricomycetes</taxon>
        <taxon>Agaricomycetidae</taxon>
        <taxon>Agaricales</taxon>
        <taxon>Marasmiineae</taxon>
        <taxon>Omphalotaceae</taxon>
        <taxon>Collybiopsis</taxon>
        <taxon>Collybiopsis luxurians</taxon>
    </lineage>
</organism>
<sequence>MLKNAATKLAHSSTLPSLGNKELKPLQDLIIAEKTVLNSLQKLSTDFTKAADTLKVWASNEGEELEDILGASSQLLQQFSVALTQYSSYQYAMREHMKAVRDREEALEELKRRRRNLITKSESANKKADRSSKFSKNLAEQRDLANRIREQIEVLDEEIMREETALKDYKRRKARAWMEIKFGGLLECCEKGSVACDFGKMVINVRMAFLSQPRR</sequence>
<dbReference type="GO" id="GO:0070941">
    <property type="term" value="P:eisosome assembly"/>
    <property type="evidence" value="ECO:0007669"/>
    <property type="project" value="TreeGrafter"/>
</dbReference>
<dbReference type="PANTHER" id="PTHR31962:SF6">
    <property type="entry name" value="EISOSOME COMPONENT PIL1-DOMAIN-CONTAINING PROTEIN"/>
    <property type="match status" value="1"/>
</dbReference>
<evidence type="ECO:0000313" key="2">
    <source>
        <dbReference type="EMBL" id="KIK63468.1"/>
    </source>
</evidence>
<keyword evidence="1" id="KW-0175">Coiled coil</keyword>
<gene>
    <name evidence="2" type="ORF">GYMLUDRAFT_467450</name>
</gene>
<proteinExistence type="predicted"/>
<reference evidence="2 3" key="1">
    <citation type="submission" date="2014-04" db="EMBL/GenBank/DDBJ databases">
        <title>Evolutionary Origins and Diversification of the Mycorrhizal Mutualists.</title>
        <authorList>
            <consortium name="DOE Joint Genome Institute"/>
            <consortium name="Mycorrhizal Genomics Consortium"/>
            <person name="Kohler A."/>
            <person name="Kuo A."/>
            <person name="Nagy L.G."/>
            <person name="Floudas D."/>
            <person name="Copeland A."/>
            <person name="Barry K.W."/>
            <person name="Cichocki N."/>
            <person name="Veneault-Fourrey C."/>
            <person name="LaButti K."/>
            <person name="Lindquist E.A."/>
            <person name="Lipzen A."/>
            <person name="Lundell T."/>
            <person name="Morin E."/>
            <person name="Murat C."/>
            <person name="Riley R."/>
            <person name="Ohm R."/>
            <person name="Sun H."/>
            <person name="Tunlid A."/>
            <person name="Henrissat B."/>
            <person name="Grigoriev I.V."/>
            <person name="Hibbett D.S."/>
            <person name="Martin F."/>
        </authorList>
    </citation>
    <scope>NUCLEOTIDE SEQUENCE [LARGE SCALE GENOMIC DNA]</scope>
    <source>
        <strain evidence="2 3">FD-317 M1</strain>
    </source>
</reference>
<dbReference type="AlphaFoldDB" id="A0A0D0D2N4"/>